<dbReference type="InterPro" id="IPR004942">
    <property type="entry name" value="Roadblock/LAMTOR2_dom"/>
</dbReference>
<dbReference type="SUPFAM" id="SSF103196">
    <property type="entry name" value="Roadblock/LC7 domain"/>
    <property type="match status" value="1"/>
</dbReference>
<evidence type="ECO:0000313" key="3">
    <source>
        <dbReference type="EMBL" id="CAE0626579.1"/>
    </source>
</evidence>
<reference evidence="3" key="1">
    <citation type="submission" date="2021-01" db="EMBL/GenBank/DDBJ databases">
        <authorList>
            <person name="Corre E."/>
            <person name="Pelletier E."/>
            <person name="Niang G."/>
            <person name="Scheremetjew M."/>
            <person name="Finn R."/>
            <person name="Kale V."/>
            <person name="Holt S."/>
            <person name="Cochrane G."/>
            <person name="Meng A."/>
            <person name="Brown T."/>
            <person name="Cohen L."/>
        </authorList>
    </citation>
    <scope>NUCLEOTIDE SEQUENCE</scope>
    <source>
        <strain evidence="3">CCMP3107</strain>
    </source>
</reference>
<dbReference type="PANTHER" id="PTHR10779">
    <property type="entry name" value="DYNEIN LIGHT CHAIN ROADBLOCK"/>
    <property type="match status" value="1"/>
</dbReference>
<dbReference type="AlphaFoldDB" id="A0A6V1PEV3"/>
<name>A0A6V1PEV3_HETAK</name>
<dbReference type="EMBL" id="HBIU01011840">
    <property type="protein sequence ID" value="CAE0626579.1"/>
    <property type="molecule type" value="Transcribed_RNA"/>
</dbReference>
<accession>A0A6V1PEV3</accession>
<dbReference type="Gene3D" id="3.30.450.30">
    <property type="entry name" value="Dynein light chain 2a, cytoplasmic"/>
    <property type="match status" value="1"/>
</dbReference>
<protein>
    <recommendedName>
        <fullName evidence="2">Roadblock/LAMTOR2 domain-containing protein</fullName>
    </recommendedName>
</protein>
<organism evidence="3">
    <name type="scientific">Heterosigma akashiwo</name>
    <name type="common">Chromophytic alga</name>
    <name type="synonym">Heterosigma carterae</name>
    <dbReference type="NCBI Taxonomy" id="2829"/>
    <lineage>
        <taxon>Eukaryota</taxon>
        <taxon>Sar</taxon>
        <taxon>Stramenopiles</taxon>
        <taxon>Ochrophyta</taxon>
        <taxon>Raphidophyceae</taxon>
        <taxon>Chattonellales</taxon>
        <taxon>Chattonellaceae</taxon>
        <taxon>Heterosigma</taxon>
    </lineage>
</organism>
<dbReference type="SMART" id="SM00960">
    <property type="entry name" value="Robl_LC7"/>
    <property type="match status" value="1"/>
</dbReference>
<comment type="similarity">
    <text evidence="1">Belongs to the GAMAD family.</text>
</comment>
<evidence type="ECO:0000256" key="1">
    <source>
        <dbReference type="ARBA" id="ARBA00007191"/>
    </source>
</evidence>
<dbReference type="Pfam" id="PF03259">
    <property type="entry name" value="Robl_LC7"/>
    <property type="match status" value="1"/>
</dbReference>
<proteinExistence type="inferred from homology"/>
<sequence length="121" mass="14072">MASQQPNEVEEVIKELKQNPGFDGYVVMNNDGIVIKCENMEYKTAVHHAHLVLDLCAKSRKYMRDLLDPPDNEVESIRLRTIDYEMIIAQHDNFTLVVIQKSHRAMNMPVEEEEDEKKEEA</sequence>
<feature type="domain" description="Roadblock/LAMTOR2" evidence="2">
    <location>
        <begin position="9"/>
        <end position="100"/>
    </location>
</feature>
<evidence type="ECO:0000259" key="2">
    <source>
        <dbReference type="SMART" id="SM00960"/>
    </source>
</evidence>
<gene>
    <name evidence="3" type="ORF">HAKA00212_LOCUS5254</name>
</gene>